<gene>
    <name evidence="1" type="ORF">OFLC_LOCUS10016</name>
</gene>
<accession>A0A183HRA4</accession>
<name>A0A183HRA4_9BILA</name>
<proteinExistence type="predicted"/>
<reference evidence="1 2" key="2">
    <citation type="submission" date="2018-11" db="EMBL/GenBank/DDBJ databases">
        <authorList>
            <consortium name="Pathogen Informatics"/>
        </authorList>
    </citation>
    <scope>NUCLEOTIDE SEQUENCE [LARGE SCALE GENOMIC DNA]</scope>
</reference>
<evidence type="ECO:0000313" key="3">
    <source>
        <dbReference type="WBParaSite" id="OFLC_0001001501-mRNA-1"/>
    </source>
</evidence>
<reference evidence="3" key="1">
    <citation type="submission" date="2016-06" db="UniProtKB">
        <authorList>
            <consortium name="WormBaseParasite"/>
        </authorList>
    </citation>
    <scope>IDENTIFICATION</scope>
</reference>
<keyword evidence="2" id="KW-1185">Reference proteome</keyword>
<dbReference type="WBParaSite" id="OFLC_0001001501-mRNA-1">
    <property type="protein sequence ID" value="OFLC_0001001501-mRNA-1"/>
    <property type="gene ID" value="OFLC_0001001501"/>
</dbReference>
<sequence length="92" mass="10766">APLFGGIINFDSVITDINPSYNDVVRPKQYTEDMAIRAMSIQTSSIIDFWIENYIHDIYNFIVFMCNFNRTIIIATMKDMPIYYDMQPNVLN</sequence>
<evidence type="ECO:0000313" key="1">
    <source>
        <dbReference type="EMBL" id="VDO65176.1"/>
    </source>
</evidence>
<protein>
    <submittedName>
        <fullName evidence="3">Phage tail protein</fullName>
    </submittedName>
</protein>
<organism evidence="3">
    <name type="scientific">Onchocerca flexuosa</name>
    <dbReference type="NCBI Taxonomy" id="387005"/>
    <lineage>
        <taxon>Eukaryota</taxon>
        <taxon>Metazoa</taxon>
        <taxon>Ecdysozoa</taxon>
        <taxon>Nematoda</taxon>
        <taxon>Chromadorea</taxon>
        <taxon>Rhabditida</taxon>
        <taxon>Spirurina</taxon>
        <taxon>Spiruromorpha</taxon>
        <taxon>Filarioidea</taxon>
        <taxon>Onchocercidae</taxon>
        <taxon>Onchocerca</taxon>
    </lineage>
</organism>
<dbReference type="AlphaFoldDB" id="A0A183HRA4"/>
<evidence type="ECO:0000313" key="2">
    <source>
        <dbReference type="Proteomes" id="UP000267606"/>
    </source>
</evidence>
<dbReference type="Proteomes" id="UP000267606">
    <property type="component" value="Unassembled WGS sequence"/>
</dbReference>
<dbReference type="EMBL" id="UZAJ01012907">
    <property type="protein sequence ID" value="VDO65176.1"/>
    <property type="molecule type" value="Genomic_DNA"/>
</dbReference>